<dbReference type="Proteomes" id="UP000226712">
    <property type="component" value="Unassembled WGS sequence"/>
</dbReference>
<proteinExistence type="inferred from homology"/>
<reference evidence="8" key="1">
    <citation type="submission" date="2017-09" db="EMBL/GenBank/DDBJ databases">
        <title>The Reconstruction of 2,631 Draft Metagenome-Assembled Genomes from the Global Oceans.</title>
        <authorList>
            <person name="Tully B.J."/>
            <person name="Graham E.D."/>
            <person name="Heidelberg J.F."/>
        </authorList>
    </citation>
    <scope>NUCLEOTIDE SEQUENCE [LARGE SCALE GENOMIC DNA]</scope>
</reference>
<evidence type="ECO:0000256" key="2">
    <source>
        <dbReference type="ARBA" id="ARBA00022980"/>
    </source>
</evidence>
<dbReference type="InterPro" id="IPR022991">
    <property type="entry name" value="Ribosomal_eL30_CS"/>
</dbReference>
<evidence type="ECO:0000313" key="7">
    <source>
        <dbReference type="EMBL" id="MAG17886.1"/>
    </source>
</evidence>
<dbReference type="InterPro" id="IPR004038">
    <property type="entry name" value="Ribosomal_eL8/eL30/eS12/Gad45"/>
</dbReference>
<dbReference type="GO" id="GO:0003723">
    <property type="term" value="F:RNA binding"/>
    <property type="evidence" value="ECO:0007669"/>
    <property type="project" value="InterPro"/>
</dbReference>
<evidence type="ECO:0000256" key="3">
    <source>
        <dbReference type="ARBA" id="ARBA00023274"/>
    </source>
</evidence>
<gene>
    <name evidence="5" type="primary">rpl30e</name>
    <name evidence="7" type="ORF">CL944_00220</name>
</gene>
<evidence type="ECO:0000259" key="6">
    <source>
        <dbReference type="Pfam" id="PF01248"/>
    </source>
</evidence>
<accession>A0A2D6LNX3</accession>
<evidence type="ECO:0000313" key="8">
    <source>
        <dbReference type="Proteomes" id="UP000226712"/>
    </source>
</evidence>
<dbReference type="InterPro" id="IPR039109">
    <property type="entry name" value="Ribosomal_eL30-like"/>
</dbReference>
<dbReference type="AlphaFoldDB" id="A0A2D6LNX3"/>
<dbReference type="PANTHER" id="PTHR11449">
    <property type="entry name" value="RIBOSOMAL PROTEIN L30"/>
    <property type="match status" value="1"/>
</dbReference>
<comment type="caution">
    <text evidence="7">The sequence shown here is derived from an EMBL/GenBank/DDBJ whole genome shotgun (WGS) entry which is preliminary data.</text>
</comment>
<keyword evidence="3 5" id="KW-0687">Ribonucleoprotein</keyword>
<dbReference type="EMBL" id="NZBD01000002">
    <property type="protein sequence ID" value="MAG17886.1"/>
    <property type="molecule type" value="Genomic_DNA"/>
</dbReference>
<organism evidence="7 8">
    <name type="scientific">Candidatus Iainarchaeum sp</name>
    <dbReference type="NCBI Taxonomy" id="3101447"/>
    <lineage>
        <taxon>Archaea</taxon>
        <taxon>Candidatus Iainarchaeota</taxon>
        <taxon>Candidatus Iainarchaeia</taxon>
        <taxon>Candidatus Iainarchaeales</taxon>
        <taxon>Candidatus Iainarchaeaceae</taxon>
        <taxon>Candidatus Iainarchaeum</taxon>
    </lineage>
</organism>
<dbReference type="GO" id="GO:0003735">
    <property type="term" value="F:structural constituent of ribosome"/>
    <property type="evidence" value="ECO:0007669"/>
    <property type="project" value="InterPro"/>
</dbReference>
<dbReference type="NCBIfam" id="NF002172">
    <property type="entry name" value="PRK01018.1"/>
    <property type="match status" value="1"/>
</dbReference>
<dbReference type="HAMAP" id="MF_00481">
    <property type="entry name" value="Ribosomal_eL30"/>
    <property type="match status" value="1"/>
</dbReference>
<keyword evidence="2 5" id="KW-0689">Ribosomal protein</keyword>
<dbReference type="Pfam" id="PF01248">
    <property type="entry name" value="Ribosomal_L7Ae"/>
    <property type="match status" value="1"/>
</dbReference>
<sequence length="102" mass="10978">MVKIDVSKEIRRAVDTGKVIFGTKNSEKSLKNGSGRLIIIANNAPKLVKEKLVSFAEIGKTPHHIFEGSGLELGSVCGKPFTISTMVIQDAGKSKVLEIAKQ</sequence>
<dbReference type="InterPro" id="IPR029064">
    <property type="entry name" value="Ribosomal_eL30-like_sf"/>
</dbReference>
<dbReference type="Gene3D" id="3.30.1330.30">
    <property type="match status" value="1"/>
</dbReference>
<dbReference type="GO" id="GO:0006412">
    <property type="term" value="P:translation"/>
    <property type="evidence" value="ECO:0007669"/>
    <property type="project" value="UniProtKB-UniRule"/>
</dbReference>
<dbReference type="InterPro" id="IPR000231">
    <property type="entry name" value="Ribosomal_eL30"/>
</dbReference>
<evidence type="ECO:0000256" key="5">
    <source>
        <dbReference type="HAMAP-Rule" id="MF_00481"/>
    </source>
</evidence>
<dbReference type="GO" id="GO:0022625">
    <property type="term" value="C:cytosolic large ribosomal subunit"/>
    <property type="evidence" value="ECO:0007669"/>
    <property type="project" value="InterPro"/>
</dbReference>
<protein>
    <recommendedName>
        <fullName evidence="4 5">Large ribosomal subunit protein eL30</fullName>
    </recommendedName>
</protein>
<dbReference type="SUPFAM" id="SSF55315">
    <property type="entry name" value="L30e-like"/>
    <property type="match status" value="1"/>
</dbReference>
<comment type="similarity">
    <text evidence="1 5">Belongs to the eukaryotic ribosomal protein eL30 family.</text>
</comment>
<name>A0A2D6LNX3_9ARCH</name>
<evidence type="ECO:0000256" key="1">
    <source>
        <dbReference type="ARBA" id="ARBA00007326"/>
    </source>
</evidence>
<evidence type="ECO:0000256" key="4">
    <source>
        <dbReference type="ARBA" id="ARBA00035231"/>
    </source>
</evidence>
<dbReference type="PROSITE" id="PS00993">
    <property type="entry name" value="RIBOSOMAL_L30E_2"/>
    <property type="match status" value="1"/>
</dbReference>
<feature type="domain" description="Ribosomal protein eL8/eL30/eS12/Gadd45" evidence="6">
    <location>
        <begin position="6"/>
        <end position="97"/>
    </location>
</feature>